<comment type="caution">
    <text evidence="2">The sequence shown here is derived from an EMBL/GenBank/DDBJ whole genome shotgun (WGS) entry which is preliminary data.</text>
</comment>
<name>A0A1Y1XLK2_9FUNG</name>
<dbReference type="EMBL" id="MCFE01000567">
    <property type="protein sequence ID" value="ORX86628.1"/>
    <property type="molecule type" value="Genomic_DNA"/>
</dbReference>
<evidence type="ECO:0000313" key="2">
    <source>
        <dbReference type="EMBL" id="ORX86628.1"/>
    </source>
</evidence>
<evidence type="ECO:0000256" key="1">
    <source>
        <dbReference type="SAM" id="MobiDB-lite"/>
    </source>
</evidence>
<reference evidence="2 3" key="1">
    <citation type="submission" date="2016-07" db="EMBL/GenBank/DDBJ databases">
        <title>Pervasive Adenine N6-methylation of Active Genes in Fungi.</title>
        <authorList>
            <consortium name="DOE Joint Genome Institute"/>
            <person name="Mondo S.J."/>
            <person name="Dannebaum R.O."/>
            <person name="Kuo R.C."/>
            <person name="Labutti K."/>
            <person name="Haridas S."/>
            <person name="Kuo A."/>
            <person name="Salamov A."/>
            <person name="Ahrendt S.R."/>
            <person name="Lipzen A."/>
            <person name="Sullivan W."/>
            <person name="Andreopoulos W.B."/>
            <person name="Clum A."/>
            <person name="Lindquist E."/>
            <person name="Daum C."/>
            <person name="Ramamoorthy G.K."/>
            <person name="Gryganskyi A."/>
            <person name="Culley D."/>
            <person name="Magnuson J.K."/>
            <person name="James T.Y."/>
            <person name="O'Malley M.A."/>
            <person name="Stajich J.E."/>
            <person name="Spatafora J.W."/>
            <person name="Visel A."/>
            <person name="Grigoriev I.V."/>
        </authorList>
    </citation>
    <scope>NUCLEOTIDE SEQUENCE [LARGE SCALE GENOMIC DNA]</scope>
    <source>
        <strain evidence="2 3">CBS 931.73</strain>
    </source>
</reference>
<proteinExistence type="predicted"/>
<accession>A0A1Y1XLK2</accession>
<feature type="region of interest" description="Disordered" evidence="1">
    <location>
        <begin position="39"/>
        <end position="70"/>
    </location>
</feature>
<sequence length="103" mass="11225">MSFLSSALRPLTPATARFVSGRVGVSLLTHHTNSLHLEYQQQRGYAKKKGGKGKKGEEQESASDAPAAPEFDLSKFEAKFADSVEALKREFNSMRIGRANPGT</sequence>
<dbReference type="AlphaFoldDB" id="A0A1Y1XLK2"/>
<keyword evidence="3" id="KW-1185">Reference proteome</keyword>
<organism evidence="2 3">
    <name type="scientific">Basidiobolus meristosporus CBS 931.73</name>
    <dbReference type="NCBI Taxonomy" id="1314790"/>
    <lineage>
        <taxon>Eukaryota</taxon>
        <taxon>Fungi</taxon>
        <taxon>Fungi incertae sedis</taxon>
        <taxon>Zoopagomycota</taxon>
        <taxon>Entomophthoromycotina</taxon>
        <taxon>Basidiobolomycetes</taxon>
        <taxon>Basidiobolales</taxon>
        <taxon>Basidiobolaceae</taxon>
        <taxon>Basidiobolus</taxon>
    </lineage>
</organism>
<dbReference type="Proteomes" id="UP000193498">
    <property type="component" value="Unassembled WGS sequence"/>
</dbReference>
<dbReference type="InParanoid" id="A0A1Y1XLK2"/>
<gene>
    <name evidence="2" type="ORF">K493DRAFT_386280</name>
</gene>
<evidence type="ECO:0000313" key="3">
    <source>
        <dbReference type="Proteomes" id="UP000193498"/>
    </source>
</evidence>
<protein>
    <submittedName>
        <fullName evidence="2">Uncharacterized protein</fullName>
    </submittedName>
</protein>